<dbReference type="Proteomes" id="UP000681967">
    <property type="component" value="Unassembled WGS sequence"/>
</dbReference>
<evidence type="ECO:0000313" key="5">
    <source>
        <dbReference type="EMBL" id="CAF1080560.1"/>
    </source>
</evidence>
<dbReference type="GO" id="GO:0005739">
    <property type="term" value="C:mitochondrion"/>
    <property type="evidence" value="ECO:0007669"/>
    <property type="project" value="UniProtKB-SubCell"/>
</dbReference>
<dbReference type="AlphaFoldDB" id="A0A814MK39"/>
<sequence length="107" mass="12597">MLRICANLLKQRTSHVLVSTRLTSTDPSSGSINAAHDKFSEREKALENSYFRKQNDELMAKLRKRHEELEKQSDDIEQEQEKIEAEIKKLEKQREELAKKTQKQTKK</sequence>
<dbReference type="EMBL" id="CAJOBI010315474">
    <property type="protein sequence ID" value="CAF5176145.1"/>
    <property type="molecule type" value="Genomic_DNA"/>
</dbReference>
<evidence type="ECO:0000313" key="12">
    <source>
        <dbReference type="EMBL" id="CAF5176145.1"/>
    </source>
</evidence>
<comment type="caution">
    <text evidence="5">The sequence shown here is derived from an EMBL/GenBank/DDBJ whole genome shotgun (WGS) entry which is preliminary data.</text>
</comment>
<evidence type="ECO:0000256" key="1">
    <source>
        <dbReference type="ARBA" id="ARBA00004173"/>
    </source>
</evidence>
<evidence type="ECO:0000313" key="6">
    <source>
        <dbReference type="EMBL" id="CAF1398313.1"/>
    </source>
</evidence>
<dbReference type="EMBL" id="CAJOBF010008701">
    <property type="protein sequence ID" value="CAF4260783.1"/>
    <property type="molecule type" value="Genomic_DNA"/>
</dbReference>
<dbReference type="Proteomes" id="UP000663842">
    <property type="component" value="Unassembled WGS sequence"/>
</dbReference>
<dbReference type="Pfam" id="PF04568">
    <property type="entry name" value="IATP"/>
    <property type="match status" value="1"/>
</dbReference>
<dbReference type="EMBL" id="CAJNOV010001831">
    <property type="protein sequence ID" value="CAF1080560.1"/>
    <property type="molecule type" value="Genomic_DNA"/>
</dbReference>
<dbReference type="Proteomes" id="UP000676336">
    <property type="component" value="Unassembled WGS sequence"/>
</dbReference>
<evidence type="ECO:0000313" key="10">
    <source>
        <dbReference type="EMBL" id="CAF4755471.1"/>
    </source>
</evidence>
<keyword evidence="3" id="KW-0496">Mitochondrion</keyword>
<evidence type="ECO:0000256" key="4">
    <source>
        <dbReference type="SAM" id="Coils"/>
    </source>
</evidence>
<dbReference type="EMBL" id="CAJOBJ010270469">
    <property type="protein sequence ID" value="CAF5129989.1"/>
    <property type="molecule type" value="Genomic_DNA"/>
</dbReference>
<proteinExistence type="inferred from homology"/>
<gene>
    <name evidence="10" type="ORF">BYL167_LOCUS46279</name>
    <name evidence="5" type="ORF">CJN711_LOCUS6172</name>
    <name evidence="11" type="ORF">GIL414_LOCUS63970</name>
    <name evidence="6" type="ORF">KQP761_LOCUS9575</name>
    <name evidence="8" type="ORF">MBJ925_LOCUS26582</name>
    <name evidence="12" type="ORF">SMN809_LOCUS67491</name>
    <name evidence="9" type="ORF">UXM345_LOCUS31260</name>
    <name evidence="7" type="ORF">XDN619_LOCUS14132</name>
</gene>
<comment type="similarity">
    <text evidence="2">Belongs to the ATPase inhibitor family.</text>
</comment>
<evidence type="ECO:0000313" key="8">
    <source>
        <dbReference type="EMBL" id="CAF2124870.1"/>
    </source>
</evidence>
<dbReference type="EMBL" id="CAJNRE010014114">
    <property type="protein sequence ID" value="CAF2124870.1"/>
    <property type="molecule type" value="Genomic_DNA"/>
</dbReference>
<dbReference type="Proteomes" id="UP000663834">
    <property type="component" value="Unassembled WGS sequence"/>
</dbReference>
<dbReference type="GO" id="GO:0042030">
    <property type="term" value="F:ATPase inhibitor activity"/>
    <property type="evidence" value="ECO:0007669"/>
    <property type="project" value="InterPro"/>
</dbReference>
<dbReference type="InterPro" id="IPR007648">
    <property type="entry name" value="ATPase_inhibitor_mt"/>
</dbReference>
<dbReference type="EMBL" id="CAJOBH010130637">
    <property type="protein sequence ID" value="CAF4755471.1"/>
    <property type="molecule type" value="Genomic_DNA"/>
</dbReference>
<dbReference type="OrthoDB" id="10045676at2759"/>
<evidence type="ECO:0008006" key="14">
    <source>
        <dbReference type="Google" id="ProtNLM"/>
    </source>
</evidence>
<protein>
    <recommendedName>
        <fullName evidence="14">Mitochondrial ATPase inhibitor</fullName>
    </recommendedName>
</protein>
<dbReference type="EMBL" id="CAJNOW010003909">
    <property type="protein sequence ID" value="CAF1398313.1"/>
    <property type="molecule type" value="Genomic_DNA"/>
</dbReference>
<name>A0A814MK39_9BILA</name>
<reference evidence="5" key="1">
    <citation type="submission" date="2021-02" db="EMBL/GenBank/DDBJ databases">
        <authorList>
            <person name="Nowell W R."/>
        </authorList>
    </citation>
    <scope>NUCLEOTIDE SEQUENCE</scope>
</reference>
<comment type="subcellular location">
    <subcellularLocation>
        <location evidence="1">Mitochondrion</location>
    </subcellularLocation>
</comment>
<dbReference type="Proteomes" id="UP000663855">
    <property type="component" value="Unassembled WGS sequence"/>
</dbReference>
<dbReference type="Proteomes" id="UP000663887">
    <property type="component" value="Unassembled WGS sequence"/>
</dbReference>
<evidence type="ECO:0000256" key="2">
    <source>
        <dbReference type="ARBA" id="ARBA00010901"/>
    </source>
</evidence>
<dbReference type="Proteomes" id="UP000663824">
    <property type="component" value="Unassembled WGS sequence"/>
</dbReference>
<evidence type="ECO:0000313" key="11">
    <source>
        <dbReference type="EMBL" id="CAF5129989.1"/>
    </source>
</evidence>
<evidence type="ECO:0000313" key="9">
    <source>
        <dbReference type="EMBL" id="CAF4260783.1"/>
    </source>
</evidence>
<feature type="coiled-coil region" evidence="4">
    <location>
        <begin position="52"/>
        <end position="107"/>
    </location>
</feature>
<accession>A0A814MK39</accession>
<evidence type="ECO:0000313" key="13">
    <source>
        <dbReference type="Proteomes" id="UP000663855"/>
    </source>
</evidence>
<evidence type="ECO:0000256" key="3">
    <source>
        <dbReference type="ARBA" id="ARBA00023128"/>
    </source>
</evidence>
<dbReference type="EMBL" id="CAJNRG010005608">
    <property type="protein sequence ID" value="CAF2078723.1"/>
    <property type="molecule type" value="Genomic_DNA"/>
</dbReference>
<organism evidence="5 13">
    <name type="scientific">Rotaria magnacalcarata</name>
    <dbReference type="NCBI Taxonomy" id="392030"/>
    <lineage>
        <taxon>Eukaryota</taxon>
        <taxon>Metazoa</taxon>
        <taxon>Spiralia</taxon>
        <taxon>Gnathifera</taxon>
        <taxon>Rotifera</taxon>
        <taxon>Eurotatoria</taxon>
        <taxon>Bdelloidea</taxon>
        <taxon>Philodinida</taxon>
        <taxon>Philodinidae</taxon>
        <taxon>Rotaria</taxon>
    </lineage>
</organism>
<keyword evidence="4" id="KW-0175">Coiled coil</keyword>
<dbReference type="Proteomes" id="UP000681720">
    <property type="component" value="Unassembled WGS sequence"/>
</dbReference>
<dbReference type="SUPFAM" id="SSF46579">
    <property type="entry name" value="Prefoldin"/>
    <property type="match status" value="1"/>
</dbReference>
<evidence type="ECO:0000313" key="7">
    <source>
        <dbReference type="EMBL" id="CAF2078723.1"/>
    </source>
</evidence>
<dbReference type="Gene3D" id="1.20.5.500">
    <property type="entry name" value="Single helix bin"/>
    <property type="match status" value="1"/>
</dbReference>